<sequence length="143" mass="15861">MPGDEVLLGASPSMYAEWVARDFQKLRSANHSAVMKKCDVVFLRGDGDKPSRYIVNVLNKTFTVELEEGKVVDLMTGKDADEKLGYVILEYLLGEGAAGQDSWQPLDTLLKTTAHLSYYQKTVLNPLLKTFGNQGGLFEEASR</sequence>
<evidence type="ECO:0000313" key="2">
    <source>
        <dbReference type="EMBL" id="HHN52526.1"/>
    </source>
</evidence>
<feature type="domain" description="DUF3786" evidence="1">
    <location>
        <begin position="49"/>
        <end position="141"/>
    </location>
</feature>
<feature type="non-terminal residue" evidence="2">
    <location>
        <position position="143"/>
    </location>
</feature>
<dbReference type="Pfam" id="PF12654">
    <property type="entry name" value="DUF3786"/>
    <property type="match status" value="1"/>
</dbReference>
<proteinExistence type="predicted"/>
<protein>
    <submittedName>
        <fullName evidence="2">DUF3786 domain-containing protein</fullName>
    </submittedName>
</protein>
<gene>
    <name evidence="2" type="ORF">ENM30_04345</name>
</gene>
<comment type="caution">
    <text evidence="2">The sequence shown here is derived from an EMBL/GenBank/DDBJ whole genome shotgun (WGS) entry which is preliminary data.</text>
</comment>
<organism evidence="2">
    <name type="scientific">Caldiarchaeum subterraneum</name>
    <dbReference type="NCBI Taxonomy" id="311458"/>
    <lineage>
        <taxon>Archaea</taxon>
        <taxon>Nitrososphaerota</taxon>
        <taxon>Candidatus Caldarchaeales</taxon>
        <taxon>Candidatus Caldarchaeaceae</taxon>
        <taxon>Candidatus Caldarchaeum</taxon>
    </lineage>
</organism>
<evidence type="ECO:0000259" key="1">
    <source>
        <dbReference type="Pfam" id="PF12654"/>
    </source>
</evidence>
<dbReference type="AlphaFoldDB" id="A0A7J3WCW4"/>
<dbReference type="EMBL" id="DRXG01000097">
    <property type="protein sequence ID" value="HHN52526.1"/>
    <property type="molecule type" value="Genomic_DNA"/>
</dbReference>
<accession>A0A7J3WCW4</accession>
<dbReference type="InterPro" id="IPR024264">
    <property type="entry name" value="DUF3786"/>
</dbReference>
<reference evidence="2" key="1">
    <citation type="journal article" date="2020" name="mSystems">
        <title>Genome- and Community-Level Interaction Insights into Carbon Utilization and Element Cycling Functions of Hydrothermarchaeota in Hydrothermal Sediment.</title>
        <authorList>
            <person name="Zhou Z."/>
            <person name="Liu Y."/>
            <person name="Xu W."/>
            <person name="Pan J."/>
            <person name="Luo Z.H."/>
            <person name="Li M."/>
        </authorList>
    </citation>
    <scope>NUCLEOTIDE SEQUENCE [LARGE SCALE GENOMIC DNA]</scope>
    <source>
        <strain evidence="2">SpSt-1073</strain>
    </source>
</reference>
<name>A0A7J3WCW4_CALS0</name>